<comment type="caution">
    <text evidence="2">The sequence shown here is derived from an EMBL/GenBank/DDBJ whole genome shotgun (WGS) entry which is preliminary data.</text>
</comment>
<proteinExistence type="predicted"/>
<dbReference type="Proteomes" id="UP000179362">
    <property type="component" value="Unassembled WGS sequence"/>
</dbReference>
<dbReference type="SUPFAM" id="SSF53474">
    <property type="entry name" value="alpha/beta-Hydrolases"/>
    <property type="match status" value="1"/>
</dbReference>
<organism evidence="2 3">
    <name type="scientific">Candidatus Muproteobacteria bacterium RIFCSPHIGHO2_02_FULL_65_16</name>
    <dbReference type="NCBI Taxonomy" id="1817766"/>
    <lineage>
        <taxon>Bacteria</taxon>
        <taxon>Pseudomonadati</taxon>
        <taxon>Pseudomonadota</taxon>
        <taxon>Candidatus Muproteobacteria</taxon>
    </lineage>
</organism>
<reference evidence="2 3" key="1">
    <citation type="journal article" date="2016" name="Nat. Commun.">
        <title>Thousands of microbial genomes shed light on interconnected biogeochemical processes in an aquifer system.</title>
        <authorList>
            <person name="Anantharaman K."/>
            <person name="Brown C.T."/>
            <person name="Hug L.A."/>
            <person name="Sharon I."/>
            <person name="Castelle C.J."/>
            <person name="Probst A.J."/>
            <person name="Thomas B.C."/>
            <person name="Singh A."/>
            <person name="Wilkins M.J."/>
            <person name="Karaoz U."/>
            <person name="Brodie E.L."/>
            <person name="Williams K.H."/>
            <person name="Hubbard S.S."/>
            <person name="Banfield J.F."/>
        </authorList>
    </citation>
    <scope>NUCLEOTIDE SEQUENCE [LARGE SCALE GENOMIC DNA]</scope>
</reference>
<dbReference type="Pfam" id="PF01738">
    <property type="entry name" value="DLH"/>
    <property type="match status" value="1"/>
</dbReference>
<gene>
    <name evidence="2" type="ORF">A3B81_03580</name>
</gene>
<dbReference type="InterPro" id="IPR002925">
    <property type="entry name" value="Dienelactn_hydro"/>
</dbReference>
<protein>
    <submittedName>
        <fullName evidence="2">Hydrolase</fullName>
    </submittedName>
</protein>
<dbReference type="EMBL" id="MFTA01000144">
    <property type="protein sequence ID" value="OGI48619.1"/>
    <property type="molecule type" value="Genomic_DNA"/>
</dbReference>
<accession>A0A1F6TU93</accession>
<keyword evidence="2" id="KW-0378">Hydrolase</keyword>
<dbReference type="GO" id="GO:0016787">
    <property type="term" value="F:hydrolase activity"/>
    <property type="evidence" value="ECO:0007669"/>
    <property type="project" value="UniProtKB-KW"/>
</dbReference>
<dbReference type="InterPro" id="IPR029058">
    <property type="entry name" value="AB_hydrolase_fold"/>
</dbReference>
<sequence>MKTVAPETEIEIPLDGAIHLGDLGLPPRAPGIVLFAHGSGSSRLSARNRYVAGVLRDAGIATLLFDLLTEREDRVYENRFDIALLTRRLLEATRWVRKQPQARGLALGYFGASTGAAAALQAAAALGPEVQAVVSRGGRPDLALAELPQVRAATLLIVGGDDDVVIGLNRRAFDRLQCVKELEIIPGASHLFEEPGTLEQVALLAGRWFARHLQAAPRAEAKSLGTE</sequence>
<dbReference type="Gene3D" id="3.40.50.1820">
    <property type="entry name" value="alpha/beta hydrolase"/>
    <property type="match status" value="1"/>
</dbReference>
<name>A0A1F6TU93_9PROT</name>
<feature type="domain" description="Dienelactone hydrolase" evidence="1">
    <location>
        <begin position="84"/>
        <end position="196"/>
    </location>
</feature>
<dbReference type="PANTHER" id="PTHR22946">
    <property type="entry name" value="DIENELACTONE HYDROLASE DOMAIN-CONTAINING PROTEIN-RELATED"/>
    <property type="match status" value="1"/>
</dbReference>
<evidence type="ECO:0000259" key="1">
    <source>
        <dbReference type="Pfam" id="PF01738"/>
    </source>
</evidence>
<dbReference type="AlphaFoldDB" id="A0A1F6TU93"/>
<dbReference type="InterPro" id="IPR050261">
    <property type="entry name" value="FrsA_esterase"/>
</dbReference>
<evidence type="ECO:0000313" key="3">
    <source>
        <dbReference type="Proteomes" id="UP000179362"/>
    </source>
</evidence>
<evidence type="ECO:0000313" key="2">
    <source>
        <dbReference type="EMBL" id="OGI48619.1"/>
    </source>
</evidence>